<accession>A0A182TAY7</accession>
<evidence type="ECO:0000256" key="1">
    <source>
        <dbReference type="SAM" id="MobiDB-lite"/>
    </source>
</evidence>
<name>A0A182TAY7_9DIPT</name>
<reference evidence="2" key="2">
    <citation type="submission" date="2020-05" db="UniProtKB">
        <authorList>
            <consortium name="EnsemblMetazoa"/>
        </authorList>
    </citation>
    <scope>IDENTIFICATION</scope>
    <source>
        <strain evidence="2">maculatus3</strain>
    </source>
</reference>
<reference evidence="3" key="1">
    <citation type="submission" date="2013-09" db="EMBL/GenBank/DDBJ databases">
        <title>The Genome Sequence of Anopheles maculatus species B.</title>
        <authorList>
            <consortium name="The Broad Institute Genomics Platform"/>
            <person name="Neafsey D.E."/>
            <person name="Besansky N."/>
            <person name="Howell P."/>
            <person name="Walton C."/>
            <person name="Young S.K."/>
            <person name="Zeng Q."/>
            <person name="Gargeya S."/>
            <person name="Fitzgerald M."/>
            <person name="Haas B."/>
            <person name="Abouelleil A."/>
            <person name="Allen A.W."/>
            <person name="Alvarado L."/>
            <person name="Arachchi H.M."/>
            <person name="Berlin A.M."/>
            <person name="Chapman S.B."/>
            <person name="Gainer-Dewar J."/>
            <person name="Goldberg J."/>
            <person name="Griggs A."/>
            <person name="Gujja S."/>
            <person name="Hansen M."/>
            <person name="Howarth C."/>
            <person name="Imamovic A."/>
            <person name="Ireland A."/>
            <person name="Larimer J."/>
            <person name="McCowan C."/>
            <person name="Murphy C."/>
            <person name="Pearson M."/>
            <person name="Poon T.W."/>
            <person name="Priest M."/>
            <person name="Roberts A."/>
            <person name="Saif S."/>
            <person name="Shea T."/>
            <person name="Sisk P."/>
            <person name="Sykes S."/>
            <person name="Wortman J."/>
            <person name="Nusbaum C."/>
            <person name="Birren B."/>
        </authorList>
    </citation>
    <scope>NUCLEOTIDE SEQUENCE [LARGE SCALE GENOMIC DNA]</scope>
    <source>
        <strain evidence="3">maculatus3</strain>
    </source>
</reference>
<feature type="region of interest" description="Disordered" evidence="1">
    <location>
        <begin position="168"/>
        <end position="194"/>
    </location>
</feature>
<keyword evidence="3" id="KW-1185">Reference proteome</keyword>
<evidence type="ECO:0000313" key="2">
    <source>
        <dbReference type="EnsemblMetazoa" id="AMAM023181-PA"/>
    </source>
</evidence>
<dbReference type="EnsemblMetazoa" id="AMAM023181-RA">
    <property type="protein sequence ID" value="AMAM023181-PA"/>
    <property type="gene ID" value="AMAM023181"/>
</dbReference>
<evidence type="ECO:0000313" key="3">
    <source>
        <dbReference type="Proteomes" id="UP000075901"/>
    </source>
</evidence>
<organism evidence="2 3">
    <name type="scientific">Anopheles maculatus</name>
    <dbReference type="NCBI Taxonomy" id="74869"/>
    <lineage>
        <taxon>Eukaryota</taxon>
        <taxon>Metazoa</taxon>
        <taxon>Ecdysozoa</taxon>
        <taxon>Arthropoda</taxon>
        <taxon>Hexapoda</taxon>
        <taxon>Insecta</taxon>
        <taxon>Pterygota</taxon>
        <taxon>Neoptera</taxon>
        <taxon>Endopterygota</taxon>
        <taxon>Diptera</taxon>
        <taxon>Nematocera</taxon>
        <taxon>Culicoidea</taxon>
        <taxon>Culicidae</taxon>
        <taxon>Anophelinae</taxon>
        <taxon>Anopheles</taxon>
        <taxon>Anopheles maculatus group</taxon>
    </lineage>
</organism>
<feature type="compositionally biased region" description="Polar residues" evidence="1">
    <location>
        <begin position="73"/>
        <end position="88"/>
    </location>
</feature>
<dbReference type="AlphaFoldDB" id="A0A182TAY7"/>
<proteinExistence type="predicted"/>
<sequence>MPNYSSSATNYSTSAPLLPWFNRSSLSANHTPPSTNHYTSTKVLPWIDRSSLPNDPKTNTATTALLPGFDRSTLPSNHTPPGTDDTSTVLSRFTRSRMSATICPDHAVRPYRPSSTNPPATYLPPFPAESGARSARHLSPETLNDINALADSTDVASDAVGSVVAEGEGGAADASSLTGVARTKRDSSLSNDLDGEPAKEIISITLNIKGYQFEPDT</sequence>
<dbReference type="VEuPathDB" id="VectorBase:AMAM023181"/>
<dbReference type="Proteomes" id="UP000075901">
    <property type="component" value="Unassembled WGS sequence"/>
</dbReference>
<feature type="region of interest" description="Disordered" evidence="1">
    <location>
        <begin position="67"/>
        <end position="88"/>
    </location>
</feature>
<protein>
    <submittedName>
        <fullName evidence="2">Uncharacterized protein</fullName>
    </submittedName>
</protein>